<dbReference type="Proteomes" id="UP000191901">
    <property type="component" value="Chromosome"/>
</dbReference>
<dbReference type="AlphaFoldDB" id="A0A1Z3HI67"/>
<dbReference type="OrthoDB" id="424179at2"/>
<keyword evidence="1" id="KW-0732">Signal</keyword>
<feature type="chain" id="PRO_5012328522" evidence="1">
    <location>
        <begin position="25"/>
        <end position="200"/>
    </location>
</feature>
<protein>
    <submittedName>
        <fullName evidence="2">Uncharacterized protein</fullName>
    </submittedName>
</protein>
<reference evidence="2 3" key="1">
    <citation type="journal article" date="2016" name="Biochim. Biophys. Acta">
        <title>Characterization of red-shifted phycobilisomes isolated from the chlorophyll f-containing cyanobacterium Halomicronema hongdechloris.</title>
        <authorList>
            <person name="Li Y."/>
            <person name="Lin Y."/>
            <person name="Garvey C.J."/>
            <person name="Birch D."/>
            <person name="Corkery R.W."/>
            <person name="Loughlin P.C."/>
            <person name="Scheer H."/>
            <person name="Willows R.D."/>
            <person name="Chen M."/>
        </authorList>
    </citation>
    <scope>NUCLEOTIDE SEQUENCE [LARGE SCALE GENOMIC DNA]</scope>
    <source>
        <strain evidence="2 3">C2206</strain>
    </source>
</reference>
<organism evidence="2 3">
    <name type="scientific">Halomicronema hongdechloris C2206</name>
    <dbReference type="NCBI Taxonomy" id="1641165"/>
    <lineage>
        <taxon>Bacteria</taxon>
        <taxon>Bacillati</taxon>
        <taxon>Cyanobacteriota</taxon>
        <taxon>Cyanophyceae</taxon>
        <taxon>Nodosilineales</taxon>
        <taxon>Nodosilineaceae</taxon>
        <taxon>Halomicronema</taxon>
    </lineage>
</organism>
<dbReference type="RefSeq" id="WP_088429188.1">
    <property type="nucleotide sequence ID" value="NZ_CP021983.2"/>
</dbReference>
<accession>A0A1Z3HI67</accession>
<feature type="signal peptide" evidence="1">
    <location>
        <begin position="1"/>
        <end position="24"/>
    </location>
</feature>
<dbReference type="KEGG" id="hhg:XM38_009160"/>
<evidence type="ECO:0000313" key="2">
    <source>
        <dbReference type="EMBL" id="ASC69986.1"/>
    </source>
</evidence>
<name>A0A1Z3HI67_9CYAN</name>
<dbReference type="EMBL" id="CP021983">
    <property type="protein sequence ID" value="ASC69986.1"/>
    <property type="molecule type" value="Genomic_DNA"/>
</dbReference>
<evidence type="ECO:0000256" key="1">
    <source>
        <dbReference type="SAM" id="SignalP"/>
    </source>
</evidence>
<keyword evidence="3" id="KW-1185">Reference proteome</keyword>
<gene>
    <name evidence="2" type="ORF">XM38_009160</name>
</gene>
<evidence type="ECO:0000313" key="3">
    <source>
        <dbReference type="Proteomes" id="UP000191901"/>
    </source>
</evidence>
<proteinExistence type="predicted"/>
<sequence length="200" mass="22377">MARRWLCLGLLTGGLWLPSRLSLAQAPAEPDYLRPSTPCPQQLSQLVTGLVRDLPSYANRVASRSLERQNDFGSVLLAGQPDVEPLDLAEFTQGPLSPVAAELQQVFFTTLERQYLRDRIVELQHYHWLFLTRAESGWYLAFMFSSLQAHDSQGRPPTPPQDSSDGIIAQAVKLWLRDCRAEAVYPVESEVDPVTAETSP</sequence>